<evidence type="ECO:0000256" key="1">
    <source>
        <dbReference type="PROSITE-ProRule" id="PRU00339"/>
    </source>
</evidence>
<name>A0AAU8JT54_9ACTN</name>
<evidence type="ECO:0000259" key="2">
    <source>
        <dbReference type="Pfam" id="PF00931"/>
    </source>
</evidence>
<sequence length="662" mass="70578">MLDGLEQEGPATAPAVWTIHGMGGVGKTALAVHVAHSARGRFPDGQLYADLRGAGTEAADPYEVQEVFLRALGVVSEHIPADLTERTALYRSRLAGRDILLLLDNAADTEQVNPLLPGTPECAVLITSRAPLTCLPTTGRTALEPLGEPEAVSLLERIAGVDRCRREPLATRELVRACGMLPLAVRIIGSRLAARPRWSVAFLAERLEDRRRRLVELEAGSLAVEPVFDVGYSALEEEQARAFRLLAIPEVADVSVAAAAAVLQCDRRTAEDLLDGLAHVGLLEPGDPGRYRYHDLLRLFARHRTLAADPPEVRQQVLSRIARFHLAWTAAAVRVEWPHSRLRAAVDPATGVAAPAFADETRAQQWVINELPAIVAITAQLLDHPDRPIGVEDARTLAGLLMLLTTFTDLCIPWAALGVSAGRLIAAGEGHGEQAVVMYGCAVAAIGHAHTGRHEEARTLARRAHETAQAAPGPDMTPRMALLRGLVAGSRPGGLEESLAHNRRARDLAEAAGDFSLMARCALELAPALHALGRYREAVAAARDTLAGCRTAESPAGVVIAQRSLAEALAALGRYDEAMAEYRAALHLSEARGLRAQHARTLLSCASALVAADRHPEAEDLAARALTAVVRLGDTVGEHRARALLARLGAGTARAEGPASAR</sequence>
<feature type="domain" description="NB-ARC" evidence="2">
    <location>
        <begin position="15"/>
        <end position="134"/>
    </location>
</feature>
<dbReference type="Gene3D" id="1.10.8.430">
    <property type="entry name" value="Helical domain of apoptotic protease-activating factors"/>
    <property type="match status" value="1"/>
</dbReference>
<dbReference type="PANTHER" id="PTHR47691:SF3">
    <property type="entry name" value="HTH-TYPE TRANSCRIPTIONAL REGULATOR RV0890C-RELATED"/>
    <property type="match status" value="1"/>
</dbReference>
<evidence type="ECO:0000313" key="3">
    <source>
        <dbReference type="EMBL" id="XCM78538.1"/>
    </source>
</evidence>
<dbReference type="InterPro" id="IPR042197">
    <property type="entry name" value="Apaf_helical"/>
</dbReference>
<dbReference type="PROSITE" id="PS50005">
    <property type="entry name" value="TPR"/>
    <property type="match status" value="1"/>
</dbReference>
<feature type="repeat" description="TPR" evidence="1">
    <location>
        <begin position="559"/>
        <end position="592"/>
    </location>
</feature>
<dbReference type="Gene3D" id="1.25.40.10">
    <property type="entry name" value="Tetratricopeptide repeat domain"/>
    <property type="match status" value="1"/>
</dbReference>
<dbReference type="GO" id="GO:0043531">
    <property type="term" value="F:ADP binding"/>
    <property type="evidence" value="ECO:0007669"/>
    <property type="project" value="InterPro"/>
</dbReference>
<dbReference type="PANTHER" id="PTHR47691">
    <property type="entry name" value="REGULATOR-RELATED"/>
    <property type="match status" value="1"/>
</dbReference>
<dbReference type="RefSeq" id="WP_354638504.1">
    <property type="nucleotide sequence ID" value="NZ_CP159872.1"/>
</dbReference>
<dbReference type="PRINTS" id="PR00364">
    <property type="entry name" value="DISEASERSIST"/>
</dbReference>
<proteinExistence type="predicted"/>
<dbReference type="AlphaFoldDB" id="A0AAU8JT54"/>
<dbReference type="InterPro" id="IPR027417">
    <property type="entry name" value="P-loop_NTPase"/>
</dbReference>
<keyword evidence="1" id="KW-0802">TPR repeat</keyword>
<dbReference type="InterPro" id="IPR002182">
    <property type="entry name" value="NB-ARC"/>
</dbReference>
<dbReference type="Gene3D" id="3.40.50.300">
    <property type="entry name" value="P-loop containing nucleotide triphosphate hydrolases"/>
    <property type="match status" value="1"/>
</dbReference>
<protein>
    <submittedName>
        <fullName evidence="3">NB-ARC domain-containing protein</fullName>
    </submittedName>
</protein>
<dbReference type="KEGG" id="kcm:ABWK59_06160"/>
<gene>
    <name evidence="3" type="ORF">ABWK59_06160</name>
</gene>
<dbReference type="SUPFAM" id="SSF52540">
    <property type="entry name" value="P-loop containing nucleoside triphosphate hydrolases"/>
    <property type="match status" value="1"/>
</dbReference>
<reference evidence="3" key="1">
    <citation type="submission" date="2024-06" db="EMBL/GenBank/DDBJ databases">
        <title>The genome sequences of Kitasatospora sp. strain HUAS MG31.</title>
        <authorList>
            <person name="Mo P."/>
        </authorList>
    </citation>
    <scope>NUCLEOTIDE SEQUENCE</scope>
    <source>
        <strain evidence="3">HUAS MG31</strain>
    </source>
</reference>
<dbReference type="InterPro" id="IPR019734">
    <property type="entry name" value="TPR_rpt"/>
</dbReference>
<dbReference type="InterPro" id="IPR011990">
    <property type="entry name" value="TPR-like_helical_dom_sf"/>
</dbReference>
<dbReference type="Pfam" id="PF00931">
    <property type="entry name" value="NB-ARC"/>
    <property type="match status" value="1"/>
</dbReference>
<dbReference type="EMBL" id="CP159872">
    <property type="protein sequence ID" value="XCM78538.1"/>
    <property type="molecule type" value="Genomic_DNA"/>
</dbReference>
<dbReference type="SUPFAM" id="SSF48452">
    <property type="entry name" value="TPR-like"/>
    <property type="match status" value="1"/>
</dbReference>
<organism evidence="3">
    <name type="scientific">Kitasatospora camelliae</name>
    <dbReference type="NCBI Taxonomy" id="3156397"/>
    <lineage>
        <taxon>Bacteria</taxon>
        <taxon>Bacillati</taxon>
        <taxon>Actinomycetota</taxon>
        <taxon>Actinomycetes</taxon>
        <taxon>Kitasatosporales</taxon>
        <taxon>Streptomycetaceae</taxon>
        <taxon>Kitasatospora</taxon>
    </lineage>
</organism>
<accession>A0AAU8JT54</accession>